<feature type="compositionally biased region" description="Low complexity" evidence="1">
    <location>
        <begin position="755"/>
        <end position="770"/>
    </location>
</feature>
<dbReference type="AlphaFoldDB" id="A0A2U3DTE5"/>
<organism evidence="2 3">
    <name type="scientific">Purpureocillium lilacinum</name>
    <name type="common">Paecilomyces lilacinus</name>
    <dbReference type="NCBI Taxonomy" id="33203"/>
    <lineage>
        <taxon>Eukaryota</taxon>
        <taxon>Fungi</taxon>
        <taxon>Dikarya</taxon>
        <taxon>Ascomycota</taxon>
        <taxon>Pezizomycotina</taxon>
        <taxon>Sordariomycetes</taxon>
        <taxon>Hypocreomycetidae</taxon>
        <taxon>Hypocreales</taxon>
        <taxon>Ophiocordycipitaceae</taxon>
        <taxon>Purpureocillium</taxon>
    </lineage>
</organism>
<feature type="compositionally biased region" description="Basic residues" evidence="1">
    <location>
        <begin position="412"/>
        <end position="432"/>
    </location>
</feature>
<name>A0A2U3DTE5_PURLI</name>
<reference evidence="2 3" key="1">
    <citation type="journal article" date="2016" name="Front. Microbiol.">
        <title>Genome and transcriptome sequences reveal the specific parasitism of the nematophagous Purpureocillium lilacinum 36-1.</title>
        <authorList>
            <person name="Xie J."/>
            <person name="Li S."/>
            <person name="Mo C."/>
            <person name="Xiao X."/>
            <person name="Peng D."/>
            <person name="Wang G."/>
            <person name="Xiao Y."/>
        </authorList>
    </citation>
    <scope>NUCLEOTIDE SEQUENCE [LARGE SCALE GENOMIC DNA]</scope>
    <source>
        <strain evidence="2 3">36-1</strain>
    </source>
</reference>
<gene>
    <name evidence="2" type="ORF">PCL_06923</name>
</gene>
<feature type="region of interest" description="Disordered" evidence="1">
    <location>
        <begin position="412"/>
        <end position="434"/>
    </location>
</feature>
<feature type="region of interest" description="Disordered" evidence="1">
    <location>
        <begin position="738"/>
        <end position="800"/>
    </location>
</feature>
<feature type="compositionally biased region" description="Low complexity" evidence="1">
    <location>
        <begin position="213"/>
        <end position="223"/>
    </location>
</feature>
<dbReference type="EMBL" id="LCWV01000032">
    <property type="protein sequence ID" value="PWI65504.1"/>
    <property type="molecule type" value="Genomic_DNA"/>
</dbReference>
<accession>A0A2U3DTE5</accession>
<sequence length="888" mass="97379">MKAVERVPFDGEDAHTARVSCSKSEAASSDGDGMHRFMCAAMVPFRTGTYINWGPGPGTRKLGGVMGSASASKRKVHIRSRNGGLGPKQREAASSTASELRQKGGGRICVRGVGCAWAARVSGRKWPSMWLLRASNGRSRRIAMGPRNGHQPSPPFVPDQRQRPPSTGTTYLFSPAGLGQEGQRELEPTCMPAKRNAATRGPRGGPRLRVSRRLSGARAGSSSDLPGGQPALQRHRHRHGHGHCLRLPGSADVDDDDARWFVGWCDVCDQKAALQPDHDGVSLLVAPSGVHSRTSRGDETRRGDSRRATGAMDDEAQKQQPVKPKYYESTLPSSRGAGHTRRRGGKRVEQGHGVRLGTRHSPSLVDRWTDGPETRRGGGTGHGHAGDVLQHMRWTDDERWLAIMMAGRPIRARRRGERGRRRRRRRMRAPQKRRVEGRQLLEEGTIDATTWATASAFRSAAQRMASHKVHLRQEEHLLTICLPLSRPGQIRGFVAGIISNKPRGTGTHHEASQVRGRCDAAAADDDDVVSTLNSRRHQPTRAGMASSPCNVMDLRHASWAAINPTTTTGFAPSRGSTDRQNHHHQPPPPPPSSVTTTRHRPSVCHHPAPPRATTHRNISRTPTLFSSPSSALPCGLIIYPCPVEAHFCTFPSALDIISAHCPRIAVLPSPTNCPTLLRRPADGRKIIDEKRGGLFFCLTHAFGRPFGVRTRCSRHIQVRLVCTVSACTLSMRVRCTQRRRPSQATARHPTKAGRRSSPPSAPPLARASSSHDGPTRVPQARPSAPPPSCGARQTKTMDKATDRDLDLENARACPPPMLRVMWRRRTYVDRRCASLSSSFRPTSQARTRRGAIMPLLLYHAKPGRRVEVSDPLRMTFVCAMPGVATHAW</sequence>
<comment type="caution">
    <text evidence="2">The sequence shown here is derived from an EMBL/GenBank/DDBJ whole genome shotgun (WGS) entry which is preliminary data.</text>
</comment>
<feature type="region of interest" description="Disordered" evidence="1">
    <location>
        <begin position="285"/>
        <end position="387"/>
    </location>
</feature>
<dbReference type="Proteomes" id="UP000245956">
    <property type="component" value="Unassembled WGS sequence"/>
</dbReference>
<feature type="region of interest" description="Disordered" evidence="1">
    <location>
        <begin position="66"/>
        <end position="99"/>
    </location>
</feature>
<feature type="compositionally biased region" description="Polar residues" evidence="1">
    <location>
        <begin position="163"/>
        <end position="172"/>
    </location>
</feature>
<feature type="region of interest" description="Disordered" evidence="1">
    <location>
        <begin position="141"/>
        <end position="236"/>
    </location>
</feature>
<feature type="compositionally biased region" description="Basic and acidic residues" evidence="1">
    <location>
        <begin position="295"/>
        <end position="307"/>
    </location>
</feature>
<proteinExistence type="predicted"/>
<evidence type="ECO:0000313" key="3">
    <source>
        <dbReference type="Proteomes" id="UP000245956"/>
    </source>
</evidence>
<feature type="region of interest" description="Disordered" evidence="1">
    <location>
        <begin position="564"/>
        <end position="618"/>
    </location>
</feature>
<protein>
    <submittedName>
        <fullName evidence="2">Uncharacterized protein</fullName>
    </submittedName>
</protein>
<evidence type="ECO:0000313" key="2">
    <source>
        <dbReference type="EMBL" id="PWI65504.1"/>
    </source>
</evidence>
<feature type="compositionally biased region" description="Basic and acidic residues" evidence="1">
    <location>
        <begin position="367"/>
        <end position="376"/>
    </location>
</feature>
<evidence type="ECO:0000256" key="1">
    <source>
        <dbReference type="SAM" id="MobiDB-lite"/>
    </source>
</evidence>